<accession>A0A3N6PE56</accession>
<protein>
    <recommendedName>
        <fullName evidence="3">Ester cyclase</fullName>
    </recommendedName>
</protein>
<dbReference type="Pfam" id="PF07366">
    <property type="entry name" value="SnoaL"/>
    <property type="match status" value="1"/>
</dbReference>
<evidence type="ECO:0008006" key="3">
    <source>
        <dbReference type="Google" id="ProtNLM"/>
    </source>
</evidence>
<organism evidence="1 2">
    <name type="scientific">Natrarchaeobius chitinivorans</name>
    <dbReference type="NCBI Taxonomy" id="1679083"/>
    <lineage>
        <taxon>Archaea</taxon>
        <taxon>Methanobacteriati</taxon>
        <taxon>Methanobacteriota</taxon>
        <taxon>Stenosarchaea group</taxon>
        <taxon>Halobacteria</taxon>
        <taxon>Halobacteriales</taxon>
        <taxon>Natrialbaceae</taxon>
        <taxon>Natrarchaeobius</taxon>
    </lineage>
</organism>
<name>A0A3N6PE56_NATCH</name>
<keyword evidence="2" id="KW-1185">Reference proteome</keyword>
<evidence type="ECO:0000313" key="1">
    <source>
        <dbReference type="EMBL" id="RQG95495.1"/>
    </source>
</evidence>
<dbReference type="OrthoDB" id="8685at2157"/>
<sequence>MAQAKPDTEQLVRDYGEMWNEQDFAKIPDLVSESVVVSHPSMPDGEVQGHEGLEEWMHEVTTGFPDVQVEIIDLLASDEIVMVEVNYAMTHEGEFNEIPATGRTVDMKGMSKFEIEDGKIKEHREYIDRQESFDQLGLTDG</sequence>
<dbReference type="EMBL" id="REGA01000005">
    <property type="protein sequence ID" value="RQG95495.1"/>
    <property type="molecule type" value="Genomic_DNA"/>
</dbReference>
<dbReference type="AlphaFoldDB" id="A0A3N6PE56"/>
<evidence type="ECO:0000313" key="2">
    <source>
        <dbReference type="Proteomes" id="UP000282323"/>
    </source>
</evidence>
<dbReference type="InterPro" id="IPR032710">
    <property type="entry name" value="NTF2-like_dom_sf"/>
</dbReference>
<dbReference type="RefSeq" id="WP_124195206.1">
    <property type="nucleotide sequence ID" value="NZ_REGA01000005.1"/>
</dbReference>
<dbReference type="InterPro" id="IPR009959">
    <property type="entry name" value="Cyclase_SnoaL-like"/>
</dbReference>
<dbReference type="Proteomes" id="UP000282323">
    <property type="component" value="Unassembled WGS sequence"/>
</dbReference>
<reference evidence="1 2" key="1">
    <citation type="submission" date="2018-10" db="EMBL/GenBank/DDBJ databases">
        <title>Natrarchaeobius chitinivorans gen. nov., sp. nov., and Natrarchaeobius haloalkaliphilus sp. nov., alkaliphilic, chitin-utilizing haloarchaea from hypersaline alkaline lakes.</title>
        <authorList>
            <person name="Sorokin D.Y."/>
            <person name="Elcheninov A.G."/>
            <person name="Kostrikina N.A."/>
            <person name="Bale N.J."/>
            <person name="Sinninghe Damste J.S."/>
            <person name="Khijniak T.V."/>
            <person name="Kublanov I.V."/>
            <person name="Toshchakov S.V."/>
        </authorList>
    </citation>
    <scope>NUCLEOTIDE SEQUENCE [LARGE SCALE GENOMIC DNA]</scope>
    <source>
        <strain evidence="1 2">AArcht4T</strain>
    </source>
</reference>
<dbReference type="GO" id="GO:0030638">
    <property type="term" value="P:polyketide metabolic process"/>
    <property type="evidence" value="ECO:0007669"/>
    <property type="project" value="InterPro"/>
</dbReference>
<dbReference type="SUPFAM" id="SSF54427">
    <property type="entry name" value="NTF2-like"/>
    <property type="match status" value="1"/>
</dbReference>
<proteinExistence type="predicted"/>
<dbReference type="PANTHER" id="PTHR38436:SF1">
    <property type="entry name" value="ESTER CYCLASE"/>
    <property type="match status" value="1"/>
</dbReference>
<comment type="caution">
    <text evidence="1">The sequence shown here is derived from an EMBL/GenBank/DDBJ whole genome shotgun (WGS) entry which is preliminary data.</text>
</comment>
<gene>
    <name evidence="1" type="ORF">EA473_08535</name>
</gene>
<dbReference type="Gene3D" id="3.10.450.50">
    <property type="match status" value="1"/>
</dbReference>
<dbReference type="PANTHER" id="PTHR38436">
    <property type="entry name" value="POLYKETIDE CYCLASE SNOAL-LIKE DOMAIN"/>
    <property type="match status" value="1"/>
</dbReference>